<evidence type="ECO:0000313" key="1">
    <source>
        <dbReference type="EMBL" id="RZC70340.1"/>
    </source>
</evidence>
<keyword evidence="2" id="KW-1185">Reference proteome</keyword>
<gene>
    <name evidence="1" type="ORF">C5167_033477</name>
</gene>
<dbReference type="Proteomes" id="UP000316621">
    <property type="component" value="Chromosome 7"/>
</dbReference>
<sequence length="108" mass="12124">MDVAGYELEWSVPEVSGIKIMAISMEIYNLDSRALICTFGSASLFFSAVQCKRVDEKNNITLLRYSVFGRRLRNLVVMLARFCKVPRCAPYPSLDVLSSRIIQAVVTA</sequence>
<accession>A0A4Y7KD99</accession>
<protein>
    <submittedName>
        <fullName evidence="1">Uncharacterized protein</fullName>
    </submittedName>
</protein>
<organism evidence="1 2">
    <name type="scientific">Papaver somniferum</name>
    <name type="common">Opium poppy</name>
    <dbReference type="NCBI Taxonomy" id="3469"/>
    <lineage>
        <taxon>Eukaryota</taxon>
        <taxon>Viridiplantae</taxon>
        <taxon>Streptophyta</taxon>
        <taxon>Embryophyta</taxon>
        <taxon>Tracheophyta</taxon>
        <taxon>Spermatophyta</taxon>
        <taxon>Magnoliopsida</taxon>
        <taxon>Ranunculales</taxon>
        <taxon>Papaveraceae</taxon>
        <taxon>Papaveroideae</taxon>
        <taxon>Papaver</taxon>
    </lineage>
</organism>
<dbReference type="AlphaFoldDB" id="A0A4Y7KD99"/>
<dbReference type="EMBL" id="CM010721">
    <property type="protein sequence ID" value="RZC70340.1"/>
    <property type="molecule type" value="Genomic_DNA"/>
</dbReference>
<name>A0A4Y7KD99_PAPSO</name>
<evidence type="ECO:0000313" key="2">
    <source>
        <dbReference type="Proteomes" id="UP000316621"/>
    </source>
</evidence>
<dbReference type="Gramene" id="RZC70340">
    <property type="protein sequence ID" value="RZC70340"/>
    <property type="gene ID" value="C5167_033477"/>
</dbReference>
<proteinExistence type="predicted"/>
<reference evidence="1 2" key="1">
    <citation type="journal article" date="2018" name="Science">
        <title>The opium poppy genome and morphinan production.</title>
        <authorList>
            <person name="Guo L."/>
            <person name="Winzer T."/>
            <person name="Yang X."/>
            <person name="Li Y."/>
            <person name="Ning Z."/>
            <person name="He Z."/>
            <person name="Teodor R."/>
            <person name="Lu Y."/>
            <person name="Bowser T.A."/>
            <person name="Graham I.A."/>
            <person name="Ye K."/>
        </authorList>
    </citation>
    <scope>NUCLEOTIDE SEQUENCE [LARGE SCALE GENOMIC DNA]</scope>
    <source>
        <strain evidence="2">cv. HN1</strain>
        <tissue evidence="1">Leaves</tissue>
    </source>
</reference>